<feature type="chain" id="PRO_5027078655" description="DUF4019 domain-containing protein" evidence="1">
    <location>
        <begin position="20"/>
        <end position="140"/>
    </location>
</feature>
<accession>A0A6L8KH46</accession>
<dbReference type="Proteomes" id="UP000479335">
    <property type="component" value="Unassembled WGS sequence"/>
</dbReference>
<keyword evidence="1" id="KW-0732">Signal</keyword>
<reference evidence="2 3" key="1">
    <citation type="submission" date="2019-12" db="EMBL/GenBank/DDBJ databases">
        <title>Novel species isolated from a subtropical stream in China.</title>
        <authorList>
            <person name="Lu H."/>
        </authorList>
    </citation>
    <scope>NUCLEOTIDE SEQUENCE [LARGE SCALE GENOMIC DNA]</scope>
    <source>
        <strain evidence="2 3">FT135W</strain>
    </source>
</reference>
<keyword evidence="3" id="KW-1185">Reference proteome</keyword>
<comment type="caution">
    <text evidence="2">The sequence shown here is derived from an EMBL/GenBank/DDBJ whole genome shotgun (WGS) entry which is preliminary data.</text>
</comment>
<feature type="signal peptide" evidence="1">
    <location>
        <begin position="1"/>
        <end position="19"/>
    </location>
</feature>
<evidence type="ECO:0000256" key="1">
    <source>
        <dbReference type="SAM" id="SignalP"/>
    </source>
</evidence>
<proteinExistence type="predicted"/>
<protein>
    <recommendedName>
        <fullName evidence="4">DUF4019 domain-containing protein</fullName>
    </recommendedName>
</protein>
<name>A0A6L8KH46_9BURK</name>
<dbReference type="RefSeq" id="WP_161009870.1">
    <property type="nucleotide sequence ID" value="NZ_WWCN01000027.1"/>
</dbReference>
<organism evidence="2 3">
    <name type="scientific">Duganella flavida</name>
    <dbReference type="NCBI Taxonomy" id="2692175"/>
    <lineage>
        <taxon>Bacteria</taxon>
        <taxon>Pseudomonadati</taxon>
        <taxon>Pseudomonadota</taxon>
        <taxon>Betaproteobacteria</taxon>
        <taxon>Burkholderiales</taxon>
        <taxon>Oxalobacteraceae</taxon>
        <taxon>Telluria group</taxon>
        <taxon>Duganella</taxon>
    </lineage>
</organism>
<evidence type="ECO:0008006" key="4">
    <source>
        <dbReference type="Google" id="ProtNLM"/>
    </source>
</evidence>
<gene>
    <name evidence="2" type="ORF">GTP46_27790</name>
</gene>
<dbReference type="EMBL" id="WWCN01000027">
    <property type="protein sequence ID" value="MYM26435.1"/>
    <property type="molecule type" value="Genomic_DNA"/>
</dbReference>
<evidence type="ECO:0000313" key="3">
    <source>
        <dbReference type="Proteomes" id="UP000479335"/>
    </source>
</evidence>
<sequence length="140" mass="15671">MRKLIAGLSFALACLHASANESIAVERAVRIAEHFVAENGYTNLPESRVKEVLDNEAIEWRPGRSERLAQRYNTLRPKTIGAKKARKNGTPGWSVAFDYMSPTGNSNECRVVTMDANGRDVRVEHVDGIRSYFLGFEKSE</sequence>
<dbReference type="AlphaFoldDB" id="A0A6L8KH46"/>
<evidence type="ECO:0000313" key="2">
    <source>
        <dbReference type="EMBL" id="MYM26435.1"/>
    </source>
</evidence>